<proteinExistence type="predicted"/>
<name>A0A344TGL4_9BACT</name>
<dbReference type="AlphaFoldDB" id="A0A344TGL4"/>
<keyword evidence="1" id="KW-1133">Transmembrane helix</keyword>
<evidence type="ECO:0000256" key="1">
    <source>
        <dbReference type="SAM" id="Phobius"/>
    </source>
</evidence>
<evidence type="ECO:0000313" key="4">
    <source>
        <dbReference type="Proteomes" id="UP000251993"/>
    </source>
</evidence>
<keyword evidence="1" id="KW-0812">Transmembrane</keyword>
<accession>A0A344TGL4</accession>
<dbReference type="InterPro" id="IPR021994">
    <property type="entry name" value="DUF3592"/>
</dbReference>
<sequence length="231" mass="25763">MKNSFFGIFFAIFAAVGTLFGAIGFLTWSADQKIKQNGIKTTGTVVSFSSSSKGGRAPVISFMTQSGESRTYYSSTYSSPPSYDEGENVTLWYLPNDPDEVVLSGLDSWLLPGIFGGIGLIFGAIGYGGFIWRWRRKRLNDWLRLNGQIIMADVVDVRYNTSLSVGGKHPWMIIAQYFEPQSQKVYSYESDNIWFNPAPFMSPGQKVTVRVSPKDYGVYEVDTSFLPKQGN</sequence>
<dbReference type="Proteomes" id="UP000251993">
    <property type="component" value="Chromosome"/>
</dbReference>
<dbReference type="KEGG" id="run:DR864_08570"/>
<organism evidence="3 4">
    <name type="scientific">Runella rosea</name>
    <dbReference type="NCBI Taxonomy" id="2259595"/>
    <lineage>
        <taxon>Bacteria</taxon>
        <taxon>Pseudomonadati</taxon>
        <taxon>Bacteroidota</taxon>
        <taxon>Cytophagia</taxon>
        <taxon>Cytophagales</taxon>
        <taxon>Spirosomataceae</taxon>
        <taxon>Runella</taxon>
    </lineage>
</organism>
<protein>
    <recommendedName>
        <fullName evidence="2">DUF3592 domain-containing protein</fullName>
    </recommendedName>
</protein>
<dbReference type="RefSeq" id="WP_114066570.1">
    <property type="nucleotide sequence ID" value="NZ_CP030850.1"/>
</dbReference>
<reference evidence="3 4" key="1">
    <citation type="submission" date="2018-07" db="EMBL/GenBank/DDBJ databases">
        <title>Genome sequencing of Runella.</title>
        <authorList>
            <person name="Baek M.-G."/>
            <person name="Yi H."/>
        </authorList>
    </citation>
    <scope>NUCLEOTIDE SEQUENCE [LARGE SCALE GENOMIC DNA]</scope>
    <source>
        <strain evidence="3 4">HYN0085</strain>
    </source>
</reference>
<dbReference type="Pfam" id="PF12158">
    <property type="entry name" value="DUF3592"/>
    <property type="match status" value="1"/>
</dbReference>
<dbReference type="OrthoDB" id="2242169at2"/>
<gene>
    <name evidence="3" type="ORF">DR864_08570</name>
</gene>
<feature type="transmembrane region" description="Helical" evidence="1">
    <location>
        <begin position="109"/>
        <end position="132"/>
    </location>
</feature>
<keyword evidence="4" id="KW-1185">Reference proteome</keyword>
<dbReference type="EMBL" id="CP030850">
    <property type="protein sequence ID" value="AXE17785.1"/>
    <property type="molecule type" value="Genomic_DNA"/>
</dbReference>
<feature type="domain" description="DUF3592" evidence="2">
    <location>
        <begin position="41"/>
        <end position="104"/>
    </location>
</feature>
<evidence type="ECO:0000313" key="3">
    <source>
        <dbReference type="EMBL" id="AXE17785.1"/>
    </source>
</evidence>
<keyword evidence="1" id="KW-0472">Membrane</keyword>
<evidence type="ECO:0000259" key="2">
    <source>
        <dbReference type="Pfam" id="PF12158"/>
    </source>
</evidence>